<evidence type="ECO:0000313" key="3">
    <source>
        <dbReference type="Proteomes" id="UP000248865"/>
    </source>
</evidence>
<protein>
    <submittedName>
        <fullName evidence="1">Uncharacterized protein</fullName>
    </submittedName>
</protein>
<sequence length="106" mass="12380">MMYVYRRPPNQLLSISRLKQYLLHEVESNQHIMRQWESARTALRNIRNKGHDPDTASWVSLKNDPRVFTNGADEKHGFIFVDDDDQSVLVVASWVIDEYGSPLTTY</sequence>
<dbReference type="RefSeq" id="WP_000990407.1">
    <property type="nucleotide sequence ID" value="NZ_CP027387.1"/>
</dbReference>
<reference evidence="1 3" key="1">
    <citation type="submission" date="2018-05" db="EMBL/GenBank/DDBJ databases">
        <title>Genomic sequencing of EHEC O26 New European Clone.</title>
        <authorList>
            <person name="Karnisova L."/>
            <person name="Nunvar J."/>
            <person name="Marejkova M."/>
            <person name="Mellmann A."/>
            <person name="Drevinek P."/>
            <person name="Blahova K."/>
            <person name="Bielaszewska M."/>
        </authorList>
    </citation>
    <scope>NUCLEOTIDE SEQUENCE [LARGE SCALE GENOMIC DNA]</scope>
    <source>
        <strain evidence="1 3">14-391</strain>
    </source>
</reference>
<proteinExistence type="predicted"/>
<dbReference type="Proteomes" id="UP000248865">
    <property type="component" value="Unassembled WGS sequence"/>
</dbReference>
<dbReference type="EMBL" id="RROO01000075">
    <property type="protein sequence ID" value="TJF60307.1"/>
    <property type="molecule type" value="Genomic_DNA"/>
</dbReference>
<gene>
    <name evidence="2" type="ORF">C9194_24135</name>
    <name evidence="1" type="ORF">DIV22_13575</name>
</gene>
<reference evidence="2 4" key="2">
    <citation type="submission" date="2018-12" db="EMBL/GenBank/DDBJ databases">
        <title>Food and Water Safety Consortium.</title>
        <authorList>
            <person name="Tyson S."/>
            <person name="Peterson C.-L."/>
            <person name="Olson A."/>
            <person name="Tyler S."/>
            <person name="Cabral J."/>
            <person name="Lynch T."/>
            <person name="Knox N."/>
            <person name="Van Domselaar G."/>
            <person name="Graham M."/>
        </authorList>
    </citation>
    <scope>NUCLEOTIDE SEQUENCE [LARGE SCALE GENOMIC DNA]</scope>
    <source>
        <strain evidence="2 4">FWSEC0419</strain>
    </source>
</reference>
<evidence type="ECO:0000313" key="4">
    <source>
        <dbReference type="Proteomes" id="UP000305093"/>
    </source>
</evidence>
<dbReference type="Proteomes" id="UP000305093">
    <property type="component" value="Unassembled WGS sequence"/>
</dbReference>
<accession>A0A0F3VUU4</accession>
<name>A0A0F3VUU4_ECOLX</name>
<evidence type="ECO:0000313" key="2">
    <source>
        <dbReference type="EMBL" id="TJF60307.1"/>
    </source>
</evidence>
<dbReference type="AlphaFoldDB" id="A0A0F3VUU4"/>
<dbReference type="EMBL" id="QFSS01000066">
    <property type="protein sequence ID" value="PZZ68044.1"/>
    <property type="molecule type" value="Genomic_DNA"/>
</dbReference>
<evidence type="ECO:0000313" key="1">
    <source>
        <dbReference type="EMBL" id="PZZ68044.1"/>
    </source>
</evidence>
<comment type="caution">
    <text evidence="1">The sequence shown here is derived from an EMBL/GenBank/DDBJ whole genome shotgun (WGS) entry which is preliminary data.</text>
</comment>
<organism evidence="1 3">
    <name type="scientific">Escherichia coli</name>
    <dbReference type="NCBI Taxonomy" id="562"/>
    <lineage>
        <taxon>Bacteria</taxon>
        <taxon>Pseudomonadati</taxon>
        <taxon>Pseudomonadota</taxon>
        <taxon>Gammaproteobacteria</taxon>
        <taxon>Enterobacterales</taxon>
        <taxon>Enterobacteriaceae</taxon>
        <taxon>Escherichia</taxon>
    </lineage>
</organism>